<accession>A0ABM0JMJ9</accession>
<sequence length="164" mass="18597">MAGTLSPRPKSSGMTSWSRYDPVHKSGNTDHWTKLKCRSNTFRATQSAGMFKVIPEHEFDQTTSLNNPSERFQVTDGTSVSQLPSGTFNDNVLHHLGGKPPGDHDVLTRPTSNLQRRWMHNIYQKRAKDGFRYWLINRPHPTNFGKYGMGSYKMVMGIGMAPRT</sequence>
<gene>
    <name evidence="3" type="primary">LOC101857328</name>
</gene>
<evidence type="ECO:0000313" key="2">
    <source>
        <dbReference type="Proteomes" id="UP000694888"/>
    </source>
</evidence>
<evidence type="ECO:0000313" key="3">
    <source>
        <dbReference type="RefSeq" id="XP_005097199.2"/>
    </source>
</evidence>
<reference evidence="3" key="1">
    <citation type="submission" date="2025-08" db="UniProtKB">
        <authorList>
            <consortium name="RefSeq"/>
        </authorList>
    </citation>
    <scope>IDENTIFICATION</scope>
</reference>
<feature type="region of interest" description="Disordered" evidence="1">
    <location>
        <begin position="1"/>
        <end position="30"/>
    </location>
</feature>
<dbReference type="Proteomes" id="UP000694888">
    <property type="component" value="Unplaced"/>
</dbReference>
<evidence type="ECO:0000256" key="1">
    <source>
        <dbReference type="SAM" id="MobiDB-lite"/>
    </source>
</evidence>
<dbReference type="GeneID" id="101857328"/>
<name>A0ABM0JMJ9_APLCA</name>
<proteinExistence type="predicted"/>
<protein>
    <submittedName>
        <fullName evidence="3">Uncharacterized protein LOC101857328</fullName>
    </submittedName>
</protein>
<dbReference type="RefSeq" id="XP_005097199.2">
    <property type="nucleotide sequence ID" value="XM_005097142.3"/>
</dbReference>
<organism evidence="2 3">
    <name type="scientific">Aplysia californica</name>
    <name type="common">California sea hare</name>
    <dbReference type="NCBI Taxonomy" id="6500"/>
    <lineage>
        <taxon>Eukaryota</taxon>
        <taxon>Metazoa</taxon>
        <taxon>Spiralia</taxon>
        <taxon>Lophotrochozoa</taxon>
        <taxon>Mollusca</taxon>
        <taxon>Gastropoda</taxon>
        <taxon>Heterobranchia</taxon>
        <taxon>Euthyneura</taxon>
        <taxon>Tectipleura</taxon>
        <taxon>Aplysiida</taxon>
        <taxon>Aplysioidea</taxon>
        <taxon>Aplysiidae</taxon>
        <taxon>Aplysia</taxon>
    </lineage>
</organism>
<keyword evidence="2" id="KW-1185">Reference proteome</keyword>
<feature type="compositionally biased region" description="Basic and acidic residues" evidence="1">
    <location>
        <begin position="21"/>
        <end position="30"/>
    </location>
</feature>